<organism evidence="1 2">
    <name type="scientific">Vreelandella piezotolerans</name>
    <dbReference type="NCBI Taxonomy" id="2609667"/>
    <lineage>
        <taxon>Bacteria</taxon>
        <taxon>Pseudomonadati</taxon>
        <taxon>Pseudomonadota</taxon>
        <taxon>Gammaproteobacteria</taxon>
        <taxon>Oceanospirillales</taxon>
        <taxon>Halomonadaceae</taxon>
        <taxon>Vreelandella</taxon>
    </lineage>
</organism>
<evidence type="ECO:0000313" key="1">
    <source>
        <dbReference type="EMBL" id="KAE8438488.1"/>
    </source>
</evidence>
<gene>
    <name evidence="1" type="ORF">F1978_09110</name>
</gene>
<comment type="caution">
    <text evidence="1">The sequence shown here is derived from an EMBL/GenBank/DDBJ whole genome shotgun (WGS) entry which is preliminary data.</text>
</comment>
<protein>
    <recommendedName>
        <fullName evidence="3">Reverse transcriptase/retrotransposon-derived protein RNase H-like domain-containing protein</fullName>
    </recommendedName>
</protein>
<dbReference type="EMBL" id="VWRT01000007">
    <property type="protein sequence ID" value="KAE8438488.1"/>
    <property type="molecule type" value="Genomic_DNA"/>
</dbReference>
<accession>A0ABQ6X8Z5</accession>
<dbReference type="Proteomes" id="UP000466130">
    <property type="component" value="Unassembled WGS sequence"/>
</dbReference>
<name>A0ABQ6X8Z5_9GAMM</name>
<proteinExistence type="predicted"/>
<dbReference type="RefSeq" id="WP_153843222.1">
    <property type="nucleotide sequence ID" value="NZ_CP048602.1"/>
</dbReference>
<reference evidence="1 2" key="1">
    <citation type="submission" date="2019-09" db="EMBL/GenBank/DDBJ databases">
        <title>The Halomonas whole genome shotgun (WGS).</title>
        <authorList>
            <person name="Xie Z."/>
        </authorList>
    </citation>
    <scope>NUCLEOTIDE SEQUENCE [LARGE SCALE GENOMIC DNA]</scope>
    <source>
        <strain evidence="1 2">NBT06E8</strain>
    </source>
</reference>
<sequence>MDNKPPSDHFRPAIVVARLEASAYASIAADETTYGLQAQSMPTLHHNGKKYQQLFVLKYEK</sequence>
<keyword evidence="2" id="KW-1185">Reference proteome</keyword>
<evidence type="ECO:0008006" key="3">
    <source>
        <dbReference type="Google" id="ProtNLM"/>
    </source>
</evidence>
<evidence type="ECO:0000313" key="2">
    <source>
        <dbReference type="Proteomes" id="UP000466130"/>
    </source>
</evidence>